<dbReference type="EMBL" id="DQAY01000066">
    <property type="protein sequence ID" value="HCO23647.1"/>
    <property type="molecule type" value="Genomic_DNA"/>
</dbReference>
<protein>
    <submittedName>
        <fullName evidence="1">DUF1501 domain-containing protein</fullName>
    </submittedName>
</protein>
<gene>
    <name evidence="1" type="ORF">DIT97_11535</name>
</gene>
<comment type="caution">
    <text evidence="1">The sequence shown here is derived from an EMBL/GenBank/DDBJ whole genome shotgun (WGS) entry which is preliminary data.</text>
</comment>
<reference evidence="1 2" key="1">
    <citation type="journal article" date="2018" name="Nat. Biotechnol.">
        <title>A standardized bacterial taxonomy based on genome phylogeny substantially revises the tree of life.</title>
        <authorList>
            <person name="Parks D.H."/>
            <person name="Chuvochina M."/>
            <person name="Waite D.W."/>
            <person name="Rinke C."/>
            <person name="Skarshewski A."/>
            <person name="Chaumeil P.A."/>
            <person name="Hugenholtz P."/>
        </authorList>
    </citation>
    <scope>NUCLEOTIDE SEQUENCE [LARGE SCALE GENOMIC DNA]</scope>
    <source>
        <strain evidence="1">UBA9375</strain>
    </source>
</reference>
<evidence type="ECO:0000313" key="2">
    <source>
        <dbReference type="Proteomes" id="UP000263642"/>
    </source>
</evidence>
<dbReference type="PANTHER" id="PTHR43737:SF1">
    <property type="entry name" value="DUF1501 DOMAIN-CONTAINING PROTEIN"/>
    <property type="match status" value="1"/>
</dbReference>
<sequence length="448" mass="48894">MLKLFPQKVSNCETGSRRQFLLEVGALSAFGITLDSLLRGQAQASESESAALTDPSNDTNCILIWTRGGTSHHDTFDPKPNASADVRGDFSAISTALPGYQFTDQLPLFAKHANEFSIMRNLNPQNGSHSTADAFMLSGHKFNPSVTYPCYGAVIAKTKGFKTNIPPHIQIGNHVDRRFNGGLGGYLGLQYNPFEIPGDPNAKNFTVRDISPPSGITIDRMKRRQQALQAIDTLQRQAEHNQNSFEASDAHYKNAFSMITSADTQKAFDLSQESDKTRDDYGRHYLGQSCLLARRLIESGSRFVTVSSGGWDTHTNNFKSLRGSLPPFDRALTSLVLDLKQRGMLNNTLVVWLTDFGRTPVINSAAGRDHWSTASTMMMIGAGTPAGQIVGATDETGSRPVGKEYSPADVAATIYTKLGVNLDHYFVSPEDGRPLIVCDGQPIPELMG</sequence>
<dbReference type="PANTHER" id="PTHR43737">
    <property type="entry name" value="BLL7424 PROTEIN"/>
    <property type="match status" value="1"/>
</dbReference>
<dbReference type="Pfam" id="PF07394">
    <property type="entry name" value="DUF1501"/>
    <property type="match status" value="1"/>
</dbReference>
<dbReference type="AlphaFoldDB" id="A0A3D3R6K6"/>
<organism evidence="1 2">
    <name type="scientific">Gimesia maris</name>
    <dbReference type="NCBI Taxonomy" id="122"/>
    <lineage>
        <taxon>Bacteria</taxon>
        <taxon>Pseudomonadati</taxon>
        <taxon>Planctomycetota</taxon>
        <taxon>Planctomycetia</taxon>
        <taxon>Planctomycetales</taxon>
        <taxon>Planctomycetaceae</taxon>
        <taxon>Gimesia</taxon>
    </lineage>
</organism>
<dbReference type="Proteomes" id="UP000263642">
    <property type="component" value="Unassembled WGS sequence"/>
</dbReference>
<accession>A0A3D3R6K6</accession>
<proteinExistence type="predicted"/>
<evidence type="ECO:0000313" key="1">
    <source>
        <dbReference type="EMBL" id="HCO23647.1"/>
    </source>
</evidence>
<dbReference type="SUPFAM" id="SSF53649">
    <property type="entry name" value="Alkaline phosphatase-like"/>
    <property type="match status" value="1"/>
</dbReference>
<name>A0A3D3R6K6_9PLAN</name>
<dbReference type="InterPro" id="IPR010869">
    <property type="entry name" value="DUF1501"/>
</dbReference>
<dbReference type="InterPro" id="IPR017850">
    <property type="entry name" value="Alkaline_phosphatase_core_sf"/>
</dbReference>